<organism evidence="1">
    <name type="scientific">Cacopsylla melanoneura</name>
    <dbReference type="NCBI Taxonomy" id="428564"/>
    <lineage>
        <taxon>Eukaryota</taxon>
        <taxon>Metazoa</taxon>
        <taxon>Ecdysozoa</taxon>
        <taxon>Arthropoda</taxon>
        <taxon>Hexapoda</taxon>
        <taxon>Insecta</taxon>
        <taxon>Pterygota</taxon>
        <taxon>Neoptera</taxon>
        <taxon>Paraneoptera</taxon>
        <taxon>Hemiptera</taxon>
        <taxon>Sternorrhyncha</taxon>
        <taxon>Psylloidea</taxon>
        <taxon>Psyllidae</taxon>
        <taxon>Psyllinae</taxon>
        <taxon>Cacopsylla</taxon>
    </lineage>
</organism>
<dbReference type="AlphaFoldDB" id="A0A8D8LY28"/>
<proteinExistence type="predicted"/>
<reference evidence="1" key="1">
    <citation type="submission" date="2021-05" db="EMBL/GenBank/DDBJ databases">
        <authorList>
            <person name="Alioto T."/>
            <person name="Alioto T."/>
            <person name="Gomez Garrido J."/>
        </authorList>
    </citation>
    <scope>NUCLEOTIDE SEQUENCE</scope>
</reference>
<dbReference type="EMBL" id="HBUF01042476">
    <property type="protein sequence ID" value="CAG6618480.1"/>
    <property type="molecule type" value="Transcribed_RNA"/>
</dbReference>
<dbReference type="EMBL" id="HBUF01042475">
    <property type="protein sequence ID" value="CAG6618479.1"/>
    <property type="molecule type" value="Transcribed_RNA"/>
</dbReference>
<evidence type="ECO:0000313" key="1">
    <source>
        <dbReference type="EMBL" id="CAG6618480.1"/>
    </source>
</evidence>
<accession>A0A8D8LY28</accession>
<name>A0A8D8LY28_9HEMI</name>
<protein>
    <submittedName>
        <fullName evidence="1">Uncharacterized protein</fullName>
    </submittedName>
</protein>
<sequence length="100" mass="11661">MEFDLIELIYFLCCTILALFLESLETLNLCTFTVLTFKIREFPMIISIGNFQEQGLVSPISIGPSYYAKHHHCVSPKLKIWHEKNFIHFLHLHLAPRIVS</sequence>